<dbReference type="SUPFAM" id="SSF53850">
    <property type="entry name" value="Periplasmic binding protein-like II"/>
    <property type="match status" value="1"/>
</dbReference>
<keyword evidence="7" id="KW-1185">Reference proteome</keyword>
<dbReference type="GO" id="GO:0015833">
    <property type="term" value="P:peptide transport"/>
    <property type="evidence" value="ECO:0007669"/>
    <property type="project" value="TreeGrafter"/>
</dbReference>
<dbReference type="KEGG" id="mlv:CVS47_00383"/>
<feature type="signal peptide" evidence="4">
    <location>
        <begin position="1"/>
        <end position="40"/>
    </location>
</feature>
<dbReference type="Proteomes" id="UP000276888">
    <property type="component" value="Chromosome"/>
</dbReference>
<protein>
    <submittedName>
        <fullName evidence="6">Periplasmic dipeptide transport protein</fullName>
    </submittedName>
</protein>
<evidence type="ECO:0000256" key="4">
    <source>
        <dbReference type="SAM" id="SignalP"/>
    </source>
</evidence>
<dbReference type="GO" id="GO:1904680">
    <property type="term" value="F:peptide transmembrane transporter activity"/>
    <property type="evidence" value="ECO:0007669"/>
    <property type="project" value="TreeGrafter"/>
</dbReference>
<evidence type="ECO:0000313" key="7">
    <source>
        <dbReference type="Proteomes" id="UP000276888"/>
    </source>
</evidence>
<evidence type="ECO:0000313" key="6">
    <source>
        <dbReference type="EMBL" id="AZS35785.1"/>
    </source>
</evidence>
<evidence type="ECO:0000256" key="2">
    <source>
        <dbReference type="ARBA" id="ARBA00022448"/>
    </source>
</evidence>
<accession>A0A3S9W6W4</accession>
<dbReference type="Pfam" id="PF00496">
    <property type="entry name" value="SBP_bac_5"/>
    <property type="match status" value="1"/>
</dbReference>
<feature type="domain" description="Solute-binding protein family 5" evidence="5">
    <location>
        <begin position="96"/>
        <end position="453"/>
    </location>
</feature>
<dbReference type="Gene3D" id="3.40.190.10">
    <property type="entry name" value="Periplasmic binding protein-like II"/>
    <property type="match status" value="1"/>
</dbReference>
<evidence type="ECO:0000256" key="1">
    <source>
        <dbReference type="ARBA" id="ARBA00005695"/>
    </source>
</evidence>
<sequence>MNTAITSQVPPAGTRRQVAAVAATALAALVLAGCSTSSGASTSSAPGDPSAGGDLVIGTYLDPTCIDNQQIGTNASLSVSRQLTDSLTEQDPESGEITPWLAESWEVNEDSSSFTFVLRDDVTFSDGSPFTAEVVKENIDAIIALGAQAPVAGPYLAGLKAVTVVDDTTVQIDFTQPNAQFLQATSNIAMGMVSSATTQLTADERCAAGVIGSGPFVLKSYAANDATVLVKREGYDWAPTSATHEGDAYLDTITFQVLPENSVRTGALLSGQIDAMDSVQQQDEASVSSNGFHLLTRANPGFAVSVMFNLKSEAATDPAVRRAMMMGVNREDVLTVLGPTGATTPGVLTDTTPGSKDFSEYLAYDPEGASALLEEAGWVENADGIREKDGVALQFDFPYFFDGPVVELLQQQYADIGIRLDISQITTADFLTALQSGQFDATVGNLTRADIDVLRSTLTSAGANWYGMSDAGLQSLLEAQAGQPDPAARAVTADEIQTAVLENAYVVPLHALAAAYAVRDGVNDFAFEASTRLNLYDTWVTP</sequence>
<dbReference type="GO" id="GO:0043190">
    <property type="term" value="C:ATP-binding cassette (ABC) transporter complex"/>
    <property type="evidence" value="ECO:0007669"/>
    <property type="project" value="InterPro"/>
</dbReference>
<dbReference type="CDD" id="cd08492">
    <property type="entry name" value="PBP2_NikA_DppA_OppA_like_15"/>
    <property type="match status" value="1"/>
</dbReference>
<dbReference type="PANTHER" id="PTHR30290:SF9">
    <property type="entry name" value="OLIGOPEPTIDE-BINDING PROTEIN APPA"/>
    <property type="match status" value="1"/>
</dbReference>
<dbReference type="AlphaFoldDB" id="A0A3S9W6W4"/>
<feature type="chain" id="PRO_5039004571" evidence="4">
    <location>
        <begin position="41"/>
        <end position="542"/>
    </location>
</feature>
<organism evidence="6 7">
    <name type="scientific">Microbacterium lemovicicum</name>
    <dbReference type="NCBI Taxonomy" id="1072463"/>
    <lineage>
        <taxon>Bacteria</taxon>
        <taxon>Bacillati</taxon>
        <taxon>Actinomycetota</taxon>
        <taxon>Actinomycetes</taxon>
        <taxon>Micrococcales</taxon>
        <taxon>Microbacteriaceae</taxon>
        <taxon>Microbacterium</taxon>
    </lineage>
</organism>
<dbReference type="Gene3D" id="3.10.105.10">
    <property type="entry name" value="Dipeptide-binding Protein, Domain 3"/>
    <property type="match status" value="1"/>
</dbReference>
<evidence type="ECO:0000256" key="3">
    <source>
        <dbReference type="ARBA" id="ARBA00022729"/>
    </source>
</evidence>
<dbReference type="EMBL" id="CP031423">
    <property type="protein sequence ID" value="AZS35785.1"/>
    <property type="molecule type" value="Genomic_DNA"/>
</dbReference>
<dbReference type="PIRSF" id="PIRSF002741">
    <property type="entry name" value="MppA"/>
    <property type="match status" value="1"/>
</dbReference>
<dbReference type="PANTHER" id="PTHR30290">
    <property type="entry name" value="PERIPLASMIC BINDING COMPONENT OF ABC TRANSPORTER"/>
    <property type="match status" value="1"/>
</dbReference>
<dbReference type="InterPro" id="IPR000914">
    <property type="entry name" value="SBP_5_dom"/>
</dbReference>
<proteinExistence type="inferred from homology"/>
<keyword evidence="3 4" id="KW-0732">Signal</keyword>
<comment type="similarity">
    <text evidence="1">Belongs to the bacterial solute-binding protein 5 family.</text>
</comment>
<dbReference type="GO" id="GO:0042597">
    <property type="term" value="C:periplasmic space"/>
    <property type="evidence" value="ECO:0007669"/>
    <property type="project" value="UniProtKB-ARBA"/>
</dbReference>
<reference evidence="6 7" key="1">
    <citation type="submission" date="2018-08" db="EMBL/GenBank/DDBJ databases">
        <title>Microbacterium lemovicicum sp. nov., a bacterium isolated from a natural uranium-rich soil.</title>
        <authorList>
            <person name="ORTET P."/>
        </authorList>
    </citation>
    <scope>NUCLEOTIDE SEQUENCE [LARGE SCALE GENOMIC DNA]</scope>
    <source>
        <strain evidence="6 7">Viu22</strain>
    </source>
</reference>
<name>A0A3S9W6W4_9MICO</name>
<gene>
    <name evidence="6" type="primary">dppA</name>
    <name evidence="6" type="ORF">CVS47_00383</name>
</gene>
<keyword evidence="2" id="KW-0813">Transport</keyword>
<dbReference type="RefSeq" id="WP_378791305.1">
    <property type="nucleotide sequence ID" value="NZ_JBHTMW010000034.1"/>
</dbReference>
<dbReference type="InterPro" id="IPR039424">
    <property type="entry name" value="SBP_5"/>
</dbReference>
<evidence type="ECO:0000259" key="5">
    <source>
        <dbReference type="Pfam" id="PF00496"/>
    </source>
</evidence>
<dbReference type="InterPro" id="IPR030678">
    <property type="entry name" value="Peptide/Ni-bd"/>
</dbReference>